<reference evidence="2 3" key="1">
    <citation type="submission" date="2014-02" db="EMBL/GenBank/DDBJ databases">
        <title>The small core and large imbalanced accessory genome model reveals a collaborative survival strategy of Sorangium cellulosum strains in nature.</title>
        <authorList>
            <person name="Han K."/>
            <person name="Peng R."/>
            <person name="Blom J."/>
            <person name="Li Y.-Z."/>
        </authorList>
    </citation>
    <scope>NUCLEOTIDE SEQUENCE [LARGE SCALE GENOMIC DNA]</scope>
    <source>
        <strain evidence="2 3">So0149</strain>
    </source>
</reference>
<evidence type="ECO:0000313" key="2">
    <source>
        <dbReference type="EMBL" id="KYF80693.1"/>
    </source>
</evidence>
<organism evidence="2 3">
    <name type="scientific">Sorangium cellulosum</name>
    <name type="common">Polyangium cellulosum</name>
    <dbReference type="NCBI Taxonomy" id="56"/>
    <lineage>
        <taxon>Bacteria</taxon>
        <taxon>Pseudomonadati</taxon>
        <taxon>Myxococcota</taxon>
        <taxon>Polyangia</taxon>
        <taxon>Polyangiales</taxon>
        <taxon>Polyangiaceae</taxon>
        <taxon>Sorangium</taxon>
    </lineage>
</organism>
<comment type="caution">
    <text evidence="2">The sequence shown here is derived from an EMBL/GenBank/DDBJ whole genome shotgun (WGS) entry which is preliminary data.</text>
</comment>
<gene>
    <name evidence="2" type="ORF">BE18_14675</name>
</gene>
<keyword evidence="1" id="KW-0175">Coiled coil</keyword>
<dbReference type="EMBL" id="JEMC01003520">
    <property type="protein sequence ID" value="KYF80693.1"/>
    <property type="molecule type" value="Genomic_DNA"/>
</dbReference>
<dbReference type="Proteomes" id="UP000075515">
    <property type="component" value="Unassembled WGS sequence"/>
</dbReference>
<sequence length="385" mass="41406">MDVAAAALQKAADKLDAASKKLDAAAGKLAPASTDPTELFSGRAPWNGFALKLAEKDKKAIVGASGPLDQGRFTLAGELTVPLDEETRRAPLLDARGRPSPFQLKLSLERNFVKKELQEFVNTGPGAQALRRACDVYWRESEEATSLCPSGDFWRWLRDEPELTRQVLTANPELAPHAPEGVFSRRVPMGMRSSIGLELAGSFDRQDVYESDVAAEAEGKSKWEFTANIVGRYYPTTSMAIPVRVGATVGDGYKAKEFDRCKTLTSSDTAVTGKQCAKALMLESDDSVELTAFIDAAVVYVPQASDSWDLQPGVEARARLDGLGATKLAHFYGTLFVAPTDRPIALRLGAGFEYVYAIDGDTGSSPSFGAGDTWVIPFVLAGGSL</sequence>
<feature type="coiled-coil region" evidence="1">
    <location>
        <begin position="1"/>
        <end position="28"/>
    </location>
</feature>
<proteinExistence type="predicted"/>
<dbReference type="AlphaFoldDB" id="A0A150RKK8"/>
<evidence type="ECO:0000256" key="1">
    <source>
        <dbReference type="SAM" id="Coils"/>
    </source>
</evidence>
<accession>A0A150RKK8</accession>
<evidence type="ECO:0000313" key="3">
    <source>
        <dbReference type="Proteomes" id="UP000075515"/>
    </source>
</evidence>
<protein>
    <submittedName>
        <fullName evidence="2">Uncharacterized protein</fullName>
    </submittedName>
</protein>
<name>A0A150RKK8_SORCE</name>